<dbReference type="EMBL" id="JAOPKC010000004">
    <property type="protein sequence ID" value="MCU4717599.1"/>
    <property type="molecule type" value="Genomic_DNA"/>
</dbReference>
<protein>
    <submittedName>
        <fullName evidence="2">Uncharacterized protein</fullName>
    </submittedName>
</protein>
<organism evidence="2 4">
    <name type="scientific">Halapricum hydrolyticum</name>
    <dbReference type="NCBI Taxonomy" id="2979991"/>
    <lineage>
        <taxon>Archaea</taxon>
        <taxon>Methanobacteriati</taxon>
        <taxon>Methanobacteriota</taxon>
        <taxon>Stenosarchaea group</taxon>
        <taxon>Halobacteria</taxon>
        <taxon>Halobacteriales</taxon>
        <taxon>Haloarculaceae</taxon>
        <taxon>Halapricum</taxon>
    </lineage>
</organism>
<evidence type="ECO:0000313" key="3">
    <source>
        <dbReference type="Proteomes" id="UP001208186"/>
    </source>
</evidence>
<evidence type="ECO:0000313" key="2">
    <source>
        <dbReference type="EMBL" id="MCU4726872.1"/>
    </source>
</evidence>
<gene>
    <name evidence="2" type="ORF">OB914_07810</name>
    <name evidence="1" type="ORF">OB916_05915</name>
</gene>
<dbReference type="Proteomes" id="UP001209746">
    <property type="component" value="Unassembled WGS sequence"/>
</dbReference>
<evidence type="ECO:0000313" key="1">
    <source>
        <dbReference type="EMBL" id="MCU4717599.1"/>
    </source>
</evidence>
<name>A0AAE3LEV3_9EURY</name>
<proteinExistence type="predicted"/>
<sequence>MSHSDAGNEEADIWDAFEEAVACADEQLKQAWKNHEIVQQTEEPLSEEYISALTEIEETTQSFDSVYEVTETELERANHTADNATFLASVTQAYREYHEGVIERRVSIRREWFDALVACIEDADADVAADQSSLRRKMQALERLTSAGKYGQLLDSDRIELADIERKVREFDQAVRDAVSPEVYIAVGLELAESFQEQYTDDLAGLVQVGVNKDAISITERVSDVPDLEPVRTRPKEDSTTLDDVEAVGGVIETYADIVVLTGKRREKYELGEKLITTIEDSNLSVGADVEKDLRPRLTSFQLGPIENSVERLIENETMTSDTEQLLQVLAKHDGSVRRTAQSLDRPTEKLFDDLQDLFLQDKIVDLEVRLE</sequence>
<dbReference type="EMBL" id="JAOPKD010000005">
    <property type="protein sequence ID" value="MCU4726872.1"/>
    <property type="molecule type" value="Genomic_DNA"/>
</dbReference>
<dbReference type="AlphaFoldDB" id="A0AAE3LEV3"/>
<accession>A0AAE3LEV3</accession>
<comment type="caution">
    <text evidence="2">The sequence shown here is derived from an EMBL/GenBank/DDBJ whole genome shotgun (WGS) entry which is preliminary data.</text>
</comment>
<dbReference type="Proteomes" id="UP001208186">
    <property type="component" value="Unassembled WGS sequence"/>
</dbReference>
<reference evidence="2" key="1">
    <citation type="submission" date="2023-02" db="EMBL/GenBank/DDBJ databases">
        <title>Enrichment on poylsaccharides allowed isolation of novel metabolic and taxonomic groups of Haloarchaea.</title>
        <authorList>
            <person name="Sorokin D.Y."/>
            <person name="Elcheninov A.G."/>
            <person name="Khizhniak T.V."/>
            <person name="Kolganova T.V."/>
            <person name="Kublanov I.V."/>
        </authorList>
    </citation>
    <scope>NUCLEOTIDE SEQUENCE</scope>
    <source>
        <strain evidence="1 3">HArc-curdl5-1</strain>
        <strain evidence="2">HArc-curdl7</strain>
    </source>
</reference>
<evidence type="ECO:0000313" key="4">
    <source>
        <dbReference type="Proteomes" id="UP001209746"/>
    </source>
</evidence>
<dbReference type="RefSeq" id="WP_315908364.1">
    <property type="nucleotide sequence ID" value="NZ_JAOPKC010000004.1"/>
</dbReference>
<keyword evidence="3" id="KW-1185">Reference proteome</keyword>